<evidence type="ECO:0000313" key="2">
    <source>
        <dbReference type="EMBL" id="KAA1081213.1"/>
    </source>
</evidence>
<evidence type="ECO:0000313" key="5">
    <source>
        <dbReference type="Proteomes" id="UP000325313"/>
    </source>
</evidence>
<dbReference type="Proteomes" id="UP000325313">
    <property type="component" value="Unassembled WGS sequence"/>
</dbReference>
<proteinExistence type="predicted"/>
<reference evidence="4 5" key="1">
    <citation type="submission" date="2019-05" db="EMBL/GenBank/DDBJ databases">
        <title>Emergence of the Ug99 lineage of the wheat stem rust pathogen through somatic hybridization.</title>
        <authorList>
            <person name="Li F."/>
            <person name="Upadhyaya N.M."/>
            <person name="Sperschneider J."/>
            <person name="Matny O."/>
            <person name="Nguyen-Phuc H."/>
            <person name="Mago R."/>
            <person name="Raley C."/>
            <person name="Miller M.E."/>
            <person name="Silverstein K.A.T."/>
            <person name="Henningsen E."/>
            <person name="Hirsch C.D."/>
            <person name="Visser B."/>
            <person name="Pretorius Z.A."/>
            <person name="Steffenson B.J."/>
            <person name="Schwessinger B."/>
            <person name="Dodds P.N."/>
            <person name="Figueroa M."/>
        </authorList>
    </citation>
    <scope>NUCLEOTIDE SEQUENCE [LARGE SCALE GENOMIC DNA]</scope>
    <source>
        <strain evidence="2">21-0</strain>
        <strain evidence="3 5">Ug99</strain>
    </source>
</reference>
<protein>
    <submittedName>
        <fullName evidence="3">Uncharacterized protein</fullName>
    </submittedName>
</protein>
<evidence type="ECO:0000256" key="1">
    <source>
        <dbReference type="SAM" id="MobiDB-lite"/>
    </source>
</evidence>
<gene>
    <name evidence="2" type="ORF">PGT21_031438</name>
    <name evidence="3" type="ORF">PGTUg99_033109</name>
</gene>
<dbReference type="Proteomes" id="UP000324748">
    <property type="component" value="Unassembled WGS sequence"/>
</dbReference>
<comment type="caution">
    <text evidence="3">The sequence shown here is derived from an EMBL/GenBank/DDBJ whole genome shotgun (WGS) entry which is preliminary data.</text>
</comment>
<feature type="compositionally biased region" description="Polar residues" evidence="1">
    <location>
        <begin position="10"/>
        <end position="19"/>
    </location>
</feature>
<accession>A0A5B0RZB2</accession>
<evidence type="ECO:0000313" key="3">
    <source>
        <dbReference type="EMBL" id="KAA1131376.1"/>
    </source>
</evidence>
<evidence type="ECO:0000313" key="4">
    <source>
        <dbReference type="Proteomes" id="UP000324748"/>
    </source>
</evidence>
<name>A0A5B0RZB2_PUCGR</name>
<feature type="region of interest" description="Disordered" evidence="1">
    <location>
        <begin position="1"/>
        <end position="25"/>
    </location>
</feature>
<dbReference type="AlphaFoldDB" id="A0A5B0RZB2"/>
<sequence length="92" mass="10514">MPIHRHRASLSLSNQSNQEEGPGPHFLACNLSLQGFWPSGPQVTPRIFDREIEPITHTVSGFLCNQITRNMERRSKRIQRRIEQGDDSDSSD</sequence>
<dbReference type="EMBL" id="VDEP01000104">
    <property type="protein sequence ID" value="KAA1131376.1"/>
    <property type="molecule type" value="Genomic_DNA"/>
</dbReference>
<dbReference type="EMBL" id="VSWC01000131">
    <property type="protein sequence ID" value="KAA1081213.1"/>
    <property type="molecule type" value="Genomic_DNA"/>
</dbReference>
<organism evidence="3 5">
    <name type="scientific">Puccinia graminis f. sp. tritici</name>
    <dbReference type="NCBI Taxonomy" id="56615"/>
    <lineage>
        <taxon>Eukaryota</taxon>
        <taxon>Fungi</taxon>
        <taxon>Dikarya</taxon>
        <taxon>Basidiomycota</taxon>
        <taxon>Pucciniomycotina</taxon>
        <taxon>Pucciniomycetes</taxon>
        <taxon>Pucciniales</taxon>
        <taxon>Pucciniaceae</taxon>
        <taxon>Puccinia</taxon>
    </lineage>
</organism>
<keyword evidence="4" id="KW-1185">Reference proteome</keyword>